<evidence type="ECO:0000313" key="2">
    <source>
        <dbReference type="Proteomes" id="UP001055439"/>
    </source>
</evidence>
<sequence length="129" mass="14414">MAATSRPLSLRTLPRTIPPLSHPSCRGFCPRWSGRSSWLMRNASEIFIVWGVADIAQMLMQSNPWPNGKMDVAGRTVGTLLCLASFSNVLKFICFNHSSCRFDELGSQKNLSIEKTWVNSPSDKVQLID</sequence>
<dbReference type="AlphaFoldDB" id="A0A9E7FGE0"/>
<organism evidence="1 2">
    <name type="scientific">Musa troglodytarum</name>
    <name type="common">fe'i banana</name>
    <dbReference type="NCBI Taxonomy" id="320322"/>
    <lineage>
        <taxon>Eukaryota</taxon>
        <taxon>Viridiplantae</taxon>
        <taxon>Streptophyta</taxon>
        <taxon>Embryophyta</taxon>
        <taxon>Tracheophyta</taxon>
        <taxon>Spermatophyta</taxon>
        <taxon>Magnoliopsida</taxon>
        <taxon>Liliopsida</taxon>
        <taxon>Zingiberales</taxon>
        <taxon>Musaceae</taxon>
        <taxon>Musa</taxon>
    </lineage>
</organism>
<dbReference type="EMBL" id="CP097506">
    <property type="protein sequence ID" value="URD96160.1"/>
    <property type="molecule type" value="Genomic_DNA"/>
</dbReference>
<reference evidence="1" key="1">
    <citation type="submission" date="2022-05" db="EMBL/GenBank/DDBJ databases">
        <title>The Musa troglodytarum L. genome provides insights into the mechanism of non-climacteric behaviour and enrichment of carotenoids.</title>
        <authorList>
            <person name="Wang J."/>
        </authorList>
    </citation>
    <scope>NUCLEOTIDE SEQUENCE</scope>
    <source>
        <tissue evidence="1">Leaf</tissue>
    </source>
</reference>
<proteinExistence type="predicted"/>
<gene>
    <name evidence="1" type="ORF">MUK42_23660</name>
</gene>
<protein>
    <submittedName>
        <fullName evidence="1">Uncharacterized protein</fullName>
    </submittedName>
</protein>
<dbReference type="Proteomes" id="UP001055439">
    <property type="component" value="Chromosome 4"/>
</dbReference>
<accession>A0A9E7FGE0</accession>
<keyword evidence="2" id="KW-1185">Reference proteome</keyword>
<name>A0A9E7FGE0_9LILI</name>
<evidence type="ECO:0000313" key="1">
    <source>
        <dbReference type="EMBL" id="URD96160.1"/>
    </source>
</evidence>